<keyword evidence="1" id="KW-0472">Membrane</keyword>
<accession>Q2KWD0</accession>
<dbReference type="OrthoDB" id="9797746at2"/>
<dbReference type="KEGG" id="bav:BAV2700"/>
<reference evidence="3 4" key="1">
    <citation type="journal article" date="2006" name="J. Bacteriol.">
        <title>Comparison of the genome sequence of the poultry pathogen Bordetella avium with those of B. bronchiseptica, B. pertussis, and B. parapertussis reveals extensive diversity in surface structures associated with host interaction.</title>
        <authorList>
            <person name="Sebaihia M."/>
            <person name="Preston A."/>
            <person name="Maskell D.J."/>
            <person name="Kuzmiak H."/>
            <person name="Connell T.D."/>
            <person name="King N.D."/>
            <person name="Orndorff P.E."/>
            <person name="Miyamoto D.M."/>
            <person name="Thomson N.R."/>
            <person name="Harris D."/>
            <person name="Goble A."/>
            <person name="Lord A."/>
            <person name="Murphy L."/>
            <person name="Quail M.A."/>
            <person name="Rutter S."/>
            <person name="Squares R."/>
            <person name="Squares S."/>
            <person name="Woodward J."/>
            <person name="Parkhill J."/>
            <person name="Temple L.M."/>
        </authorList>
    </citation>
    <scope>NUCLEOTIDE SEQUENCE [LARGE SCALE GENOMIC DNA]</scope>
    <source>
        <strain evidence="3 4">197N</strain>
    </source>
</reference>
<dbReference type="AlphaFoldDB" id="Q2KWD0"/>
<evidence type="ECO:0000313" key="3">
    <source>
        <dbReference type="EMBL" id="CAJ50311.1"/>
    </source>
</evidence>
<protein>
    <submittedName>
        <fullName evidence="3">Membrane protein</fullName>
    </submittedName>
</protein>
<keyword evidence="1" id="KW-0812">Transmembrane</keyword>
<proteinExistence type="predicted"/>
<evidence type="ECO:0000256" key="1">
    <source>
        <dbReference type="SAM" id="Phobius"/>
    </source>
</evidence>
<dbReference type="EMBL" id="AM167904">
    <property type="protein sequence ID" value="CAJ50311.1"/>
    <property type="molecule type" value="Genomic_DNA"/>
</dbReference>
<keyword evidence="4" id="KW-1185">Reference proteome</keyword>
<gene>
    <name evidence="3" type="ordered locus">BAV2700</name>
</gene>
<dbReference type="RefSeq" id="WP_012418342.1">
    <property type="nucleotide sequence ID" value="NC_010645.1"/>
</dbReference>
<dbReference type="InterPro" id="IPR019886">
    <property type="entry name" value="Na_symporter_ssu"/>
</dbReference>
<feature type="transmembrane region" description="Helical" evidence="1">
    <location>
        <begin position="46"/>
        <end position="69"/>
    </location>
</feature>
<name>Q2KWD0_BORA1</name>
<sequence length="81" mass="9525">MPQTPKPYWRRNLRWICLLLAIWVALTFVPAYFARELNFDFLGWPFAFWMAAHGAPVAYLVIIVVYAVVMNRADARARRKP</sequence>
<feature type="transmembrane region" description="Helical" evidence="1">
    <location>
        <begin position="12"/>
        <end position="34"/>
    </location>
</feature>
<dbReference type="eggNOG" id="COG4327">
    <property type="taxonomic scope" value="Bacteria"/>
</dbReference>
<evidence type="ECO:0000259" key="2">
    <source>
        <dbReference type="Pfam" id="PF13937"/>
    </source>
</evidence>
<dbReference type="HOGENOM" id="CLU_140854_3_0_4"/>
<dbReference type="Pfam" id="PF13937">
    <property type="entry name" value="DUF4212"/>
    <property type="match status" value="1"/>
</dbReference>
<keyword evidence="1" id="KW-1133">Transmembrane helix</keyword>
<dbReference type="Proteomes" id="UP000001977">
    <property type="component" value="Chromosome"/>
</dbReference>
<evidence type="ECO:0000313" key="4">
    <source>
        <dbReference type="Proteomes" id="UP000001977"/>
    </source>
</evidence>
<dbReference type="NCBIfam" id="TIGR03647">
    <property type="entry name" value="Na_symport_sm"/>
    <property type="match status" value="1"/>
</dbReference>
<organism evidence="3 4">
    <name type="scientific">Bordetella avium (strain 197N)</name>
    <dbReference type="NCBI Taxonomy" id="360910"/>
    <lineage>
        <taxon>Bacteria</taxon>
        <taxon>Pseudomonadati</taxon>
        <taxon>Pseudomonadota</taxon>
        <taxon>Betaproteobacteria</taxon>
        <taxon>Burkholderiales</taxon>
        <taxon>Alcaligenaceae</taxon>
        <taxon>Bordetella</taxon>
    </lineage>
</organism>
<feature type="domain" description="Sodium symporter small subunit" evidence="2">
    <location>
        <begin position="6"/>
        <end position="76"/>
    </location>
</feature>